<protein>
    <recommendedName>
        <fullName evidence="1">Pyrrole-2-carboxylic acid decarboxylase</fullName>
        <shortName evidence="1">P2C decarboxylase</shortName>
        <ecNumber evidence="1">4.1.1.93</ecNumber>
    </recommendedName>
</protein>
<comment type="cofactor">
    <cofactor evidence="1">
        <name>prenylated FMN</name>
        <dbReference type="ChEBI" id="CHEBI:87746"/>
    </cofactor>
    <text evidence="1">Binds 1 prenylated FMN per subunit.</text>
</comment>
<feature type="binding site" evidence="1">
    <location>
        <position position="222"/>
    </location>
    <ligand>
        <name>K(+)</name>
        <dbReference type="ChEBI" id="CHEBI:29103"/>
    </ligand>
</feature>
<keyword evidence="1" id="KW-0456">Lyase</keyword>
<dbReference type="PANTHER" id="PTHR30108:SF17">
    <property type="entry name" value="FERULIC ACID DECARBOXYLASE 1"/>
    <property type="match status" value="1"/>
</dbReference>
<comment type="cofactor">
    <cofactor evidence="1">
        <name>Mn(2+)</name>
        <dbReference type="ChEBI" id="CHEBI:29035"/>
    </cofactor>
    <text evidence="1">Binds 1 Mn(2+) per subunit.</text>
</comment>
<comment type="similarity">
    <text evidence="1">Belongs to the UbiD family. UbiD-like/FDC subfamily.</text>
</comment>
<dbReference type="RefSeq" id="WP_344663385.1">
    <property type="nucleotide sequence ID" value="NZ_BAAAQN010000001.1"/>
</dbReference>
<feature type="binding site" evidence="1">
    <location>
        <position position="230"/>
    </location>
    <ligand>
        <name>K(+)</name>
        <dbReference type="ChEBI" id="CHEBI:29103"/>
    </ligand>
</feature>
<dbReference type="NCBIfam" id="TIGR00148">
    <property type="entry name" value="UbiD family decarboxylase"/>
    <property type="match status" value="1"/>
</dbReference>
<dbReference type="Pfam" id="PF01977">
    <property type="entry name" value="UbiD"/>
    <property type="match status" value="1"/>
</dbReference>
<feature type="binding site" evidence="1">
    <location>
        <position position="189"/>
    </location>
    <ligand>
        <name>prenylated FMN</name>
        <dbReference type="ChEBI" id="CHEBI:87746"/>
    </ligand>
</feature>
<evidence type="ECO:0000259" key="2">
    <source>
        <dbReference type="Pfam" id="PF01977"/>
    </source>
</evidence>
<feature type="active site" description="Proton donor" evidence="1">
    <location>
        <position position="280"/>
    </location>
</feature>
<keyword evidence="1" id="KW-0630">Potassium</keyword>
<feature type="binding site" evidence="1">
    <location>
        <position position="230"/>
    </location>
    <ligand>
        <name>Mn(2+)</name>
        <dbReference type="ChEBI" id="CHEBI:29035"/>
    </ligand>
</feature>
<dbReference type="InterPro" id="IPR049381">
    <property type="entry name" value="UbiD-like_C"/>
</dbReference>
<feature type="binding site" evidence="1">
    <location>
        <position position="188"/>
    </location>
    <ligand>
        <name>prenylated FMN</name>
        <dbReference type="ChEBI" id="CHEBI:87746"/>
    </ligand>
</feature>
<feature type="binding site" evidence="1">
    <location>
        <position position="230"/>
    </location>
    <ligand>
        <name>prenylated FMN</name>
        <dbReference type="ChEBI" id="CHEBI:87746"/>
    </ligand>
</feature>
<dbReference type="SUPFAM" id="SSF50475">
    <property type="entry name" value="FMN-binding split barrel"/>
    <property type="match status" value="1"/>
</dbReference>
<dbReference type="Gene3D" id="1.20.5.4570">
    <property type="match status" value="1"/>
</dbReference>
<feature type="domain" description="3-octaprenyl-4-hydroxybenzoate carboxy-lyase-like Rift-related" evidence="2">
    <location>
        <begin position="112"/>
        <end position="315"/>
    </location>
</feature>
<dbReference type="EC" id="4.1.1.93" evidence="1"/>
<dbReference type="InterPro" id="IPR048304">
    <property type="entry name" value="UbiD_Rift_dom"/>
</dbReference>
<dbReference type="Proteomes" id="UP001500751">
    <property type="component" value="Unassembled WGS sequence"/>
</dbReference>
<keyword evidence="1" id="KW-0058">Aromatic hydrocarbons catabolism</keyword>
<comment type="catalytic activity">
    <reaction evidence="1">
        <text>pyrrole-2-carboxylate + H(+) = 1H-pyrrole + CO2</text>
        <dbReference type="Rhea" id="RHEA:31375"/>
        <dbReference type="ChEBI" id="CHEBI:15378"/>
        <dbReference type="ChEBI" id="CHEBI:16526"/>
        <dbReference type="ChEBI" id="CHEBI:19203"/>
        <dbReference type="ChEBI" id="CHEBI:27660"/>
        <dbReference type="EC" id="4.1.1.93"/>
    </reaction>
</comment>
<accession>A0ABN2TIM8</accession>
<dbReference type="SUPFAM" id="SSF143968">
    <property type="entry name" value="UbiD C-terminal domain-like"/>
    <property type="match status" value="1"/>
</dbReference>
<comment type="caution">
    <text evidence="1">Lacks conserved residue(s) required for the propagation of feature annotation.</text>
</comment>
<comment type="cofactor">
    <cofactor evidence="1">
        <name>K(+)</name>
        <dbReference type="ChEBI" id="CHEBI:29103"/>
    </cofactor>
    <text evidence="1">Binds 1 K(+) per subunit.</text>
</comment>
<dbReference type="PANTHER" id="PTHR30108">
    <property type="entry name" value="3-OCTAPRENYL-4-HYDROXYBENZOATE CARBOXY-LYASE-RELATED"/>
    <property type="match status" value="1"/>
</dbReference>
<dbReference type="InterPro" id="IPR049383">
    <property type="entry name" value="UbiD-like_N"/>
</dbReference>
<feature type="binding site" evidence="1">
    <location>
        <position position="189"/>
    </location>
    <ligand>
        <name>Mn(2+)</name>
        <dbReference type="ChEBI" id="CHEBI:29035"/>
    </ligand>
</feature>
<name>A0ABN2TIM8_9ACTN</name>
<keyword evidence="1" id="KW-0210">Decarboxylase</keyword>
<evidence type="ECO:0000256" key="1">
    <source>
        <dbReference type="HAMAP-Rule" id="MF_01983"/>
    </source>
</evidence>
<feature type="domain" description="3-octaprenyl-4-hydroxybenzoate carboxy-lyase-like C-terminal" evidence="4">
    <location>
        <begin position="321"/>
        <end position="459"/>
    </location>
</feature>
<evidence type="ECO:0000313" key="6">
    <source>
        <dbReference type="Proteomes" id="UP001500751"/>
    </source>
</evidence>
<evidence type="ECO:0000259" key="3">
    <source>
        <dbReference type="Pfam" id="PF20695"/>
    </source>
</evidence>
<feature type="binding site" evidence="1">
    <location>
        <position position="171"/>
    </location>
    <ligand>
        <name>prenylated FMN</name>
        <dbReference type="ChEBI" id="CHEBI:87746"/>
    </ligand>
</feature>
<gene>
    <name evidence="5" type="primary">hudA</name>
    <name evidence="5" type="ORF">GCM10009839_00500</name>
</gene>
<keyword evidence="1" id="KW-0288">FMN</keyword>
<keyword evidence="1" id="KW-0285">Flavoprotein</keyword>
<dbReference type="InterPro" id="IPR032903">
    <property type="entry name" value="FDC-like"/>
</dbReference>
<organism evidence="5 6">
    <name type="scientific">Catenulispora yoronensis</name>
    <dbReference type="NCBI Taxonomy" id="450799"/>
    <lineage>
        <taxon>Bacteria</taxon>
        <taxon>Bacillati</taxon>
        <taxon>Actinomycetota</taxon>
        <taxon>Actinomycetes</taxon>
        <taxon>Catenulisporales</taxon>
        <taxon>Catenulisporaceae</taxon>
        <taxon>Catenulispora</taxon>
    </lineage>
</organism>
<keyword evidence="6" id="KW-1185">Reference proteome</keyword>
<dbReference type="Pfam" id="PF20695">
    <property type="entry name" value="UbiD_N"/>
    <property type="match status" value="1"/>
</dbReference>
<dbReference type="Gene3D" id="3.40.1670.10">
    <property type="entry name" value="UbiD C-terminal domain-like"/>
    <property type="match status" value="1"/>
</dbReference>
<feature type="domain" description="3-octaprenyl-4-hydroxybenzoate carboxy-lyase-like N-terminal" evidence="3">
    <location>
        <begin position="11"/>
        <end position="99"/>
    </location>
</feature>
<comment type="function">
    <text evidence="1">Catalyzes the prenyl-FMN-dependent decarboxylation of pyrrole-2-carboxylate (P2C). Can also catalyze the carboxylation of pyrrole in the presence of elevated concentrations of CO(2) or bicarbonate.</text>
</comment>
<dbReference type="Pfam" id="PF20696">
    <property type="entry name" value="UbiD_C"/>
    <property type="match status" value="1"/>
</dbReference>
<keyword evidence="1" id="KW-0464">Manganese</keyword>
<evidence type="ECO:0000313" key="5">
    <source>
        <dbReference type="EMBL" id="GAA2010500.1"/>
    </source>
</evidence>
<sequence>MRHLRSLREFIDELERIGDLHVVDKEVDWNLEVGAVIRRCYDVQAPAPLFTNLTDYGDSGFRLFGAPGALSASGHPLARIALAIGLNAAASGQEIVEALAAARSKPGIAPVVVERDAAPCKQNVMLGEDINVLKFPTPLIHGNDGGRYIQTYGMNIAKTPDGAWTNWSINRMMIHDRSTLACLIPAPQHLGVIRQQWIERGEPMPIALAIGVEPGLPWVGGMPIPEGADESHYLGALFGEGIEVVPAETVDLVVPATAEIVIEGHIALPDETVMEGPFNEFPGYNATEAGPKAVFHISAITYRDGAIQPVVAAGPPVEEDHTIIGTTSAAEILYLLREAGLPIASAWYNFEAAVHWLTLAVRQDWHDTTGLGSHELVDKIAEVIFHGKPSVNAPKILLVEDDVDITDLAQVVWAFATRSHPDVGRGAFHYPPAVSDQLAVYLSPEEAHTFSAGKVVYNCLLADLYPRGRRPVKGSFENGWPAEIQERVLKNWTEYGF</sequence>
<proteinExistence type="inferred from homology"/>
<comment type="catalytic activity">
    <reaction evidence="1">
        <text>pyrrole-2-carboxylate + H2O = 1H-pyrrole + hydrogencarbonate</text>
        <dbReference type="Rhea" id="RHEA:31379"/>
        <dbReference type="ChEBI" id="CHEBI:15377"/>
        <dbReference type="ChEBI" id="CHEBI:17544"/>
        <dbReference type="ChEBI" id="CHEBI:19203"/>
        <dbReference type="ChEBI" id="CHEBI:27660"/>
        <dbReference type="EC" id="4.1.1.93"/>
    </reaction>
</comment>
<feature type="binding site" evidence="1">
    <location>
        <position position="167"/>
    </location>
    <ligand>
        <name>K(+)</name>
        <dbReference type="ChEBI" id="CHEBI:29103"/>
    </ligand>
</feature>
<reference evidence="5 6" key="1">
    <citation type="journal article" date="2019" name="Int. J. Syst. Evol. Microbiol.">
        <title>The Global Catalogue of Microorganisms (GCM) 10K type strain sequencing project: providing services to taxonomists for standard genome sequencing and annotation.</title>
        <authorList>
            <consortium name="The Broad Institute Genomics Platform"/>
            <consortium name="The Broad Institute Genome Sequencing Center for Infectious Disease"/>
            <person name="Wu L."/>
            <person name="Ma J."/>
        </authorList>
    </citation>
    <scope>NUCLEOTIDE SEQUENCE [LARGE SCALE GENOMIC DNA]</scope>
    <source>
        <strain evidence="5 6">JCM 16014</strain>
    </source>
</reference>
<dbReference type="EMBL" id="BAAAQN010000001">
    <property type="protein sequence ID" value="GAA2010500.1"/>
    <property type="molecule type" value="Genomic_DNA"/>
</dbReference>
<evidence type="ECO:0000259" key="4">
    <source>
        <dbReference type="Pfam" id="PF20696"/>
    </source>
</evidence>
<dbReference type="InterPro" id="IPR002830">
    <property type="entry name" value="UbiD"/>
</dbReference>
<dbReference type="HAMAP" id="MF_01983">
    <property type="entry name" value="UbiD_FDC"/>
    <property type="match status" value="1"/>
</dbReference>
<comment type="caution">
    <text evidence="5">The sequence shown here is derived from an EMBL/GenBank/DDBJ whole genome shotgun (WGS) entry which is preliminary data.</text>
</comment>
<keyword evidence="1" id="KW-0479">Metal-binding</keyword>
<comment type="subunit">
    <text evidence="1">Homodimer.</text>
</comment>